<dbReference type="PANTHER" id="PTHR43149:SF1">
    <property type="entry name" value="DELTA(3,5)-DELTA(2,4)-DIENOYL-COA ISOMERASE, MITOCHONDRIAL"/>
    <property type="match status" value="1"/>
</dbReference>
<dbReference type="InterPro" id="IPR014748">
    <property type="entry name" value="Enoyl-CoA_hydra_C"/>
</dbReference>
<dbReference type="CDD" id="cd06558">
    <property type="entry name" value="crotonase-like"/>
    <property type="match status" value="1"/>
</dbReference>
<evidence type="ECO:0000256" key="3">
    <source>
        <dbReference type="ARBA" id="ARBA00022832"/>
    </source>
</evidence>
<proteinExistence type="inferred from homology"/>
<reference evidence="6 7" key="1">
    <citation type="submission" date="2024-01" db="EMBL/GenBank/DDBJ databases">
        <title>A draft genome for the cacao thread blight pathogen Marasmiellus scandens.</title>
        <authorList>
            <person name="Baruah I.K."/>
            <person name="Leung J."/>
            <person name="Bukari Y."/>
            <person name="Amoako-Attah I."/>
            <person name="Meinhardt L.W."/>
            <person name="Bailey B.A."/>
            <person name="Cohen S.P."/>
        </authorList>
    </citation>
    <scope>NUCLEOTIDE SEQUENCE [LARGE SCALE GENOMIC DNA]</scope>
    <source>
        <strain evidence="6 7">GH-19</strain>
    </source>
</reference>
<dbReference type="InterPro" id="IPR045002">
    <property type="entry name" value="Ech1-like"/>
</dbReference>
<evidence type="ECO:0000313" key="6">
    <source>
        <dbReference type="EMBL" id="KAK7457157.1"/>
    </source>
</evidence>
<comment type="similarity">
    <text evidence="2">Belongs to the enoyl-CoA hydratase/isomerase family.</text>
</comment>
<dbReference type="Pfam" id="PF00378">
    <property type="entry name" value="ECH_1"/>
    <property type="match status" value="1"/>
</dbReference>
<keyword evidence="5" id="KW-0413">Isomerase</keyword>
<gene>
    <name evidence="6" type="ORF">VKT23_010457</name>
</gene>
<evidence type="ECO:0000256" key="1">
    <source>
        <dbReference type="ARBA" id="ARBA00005005"/>
    </source>
</evidence>
<dbReference type="Gene3D" id="3.90.226.10">
    <property type="entry name" value="2-enoyl-CoA Hydratase, Chain A, domain 1"/>
    <property type="match status" value="1"/>
</dbReference>
<evidence type="ECO:0000313" key="7">
    <source>
        <dbReference type="Proteomes" id="UP001498398"/>
    </source>
</evidence>
<comment type="pathway">
    <text evidence="1">Lipid metabolism; fatty acid beta-oxidation.</text>
</comment>
<evidence type="ECO:0000256" key="5">
    <source>
        <dbReference type="ARBA" id="ARBA00023235"/>
    </source>
</evidence>
<comment type="caution">
    <text evidence="6">The sequence shown here is derived from an EMBL/GenBank/DDBJ whole genome shotgun (WGS) entry which is preliminary data.</text>
</comment>
<evidence type="ECO:0000256" key="4">
    <source>
        <dbReference type="ARBA" id="ARBA00023098"/>
    </source>
</evidence>
<keyword evidence="4" id="KW-0443">Lipid metabolism</keyword>
<dbReference type="EMBL" id="JBANRG010000020">
    <property type="protein sequence ID" value="KAK7457157.1"/>
    <property type="molecule type" value="Genomic_DNA"/>
</dbReference>
<dbReference type="InterPro" id="IPR029045">
    <property type="entry name" value="ClpP/crotonase-like_dom_sf"/>
</dbReference>
<dbReference type="SUPFAM" id="SSF52096">
    <property type="entry name" value="ClpP/crotonase"/>
    <property type="match status" value="1"/>
</dbReference>
<organism evidence="6 7">
    <name type="scientific">Marasmiellus scandens</name>
    <dbReference type="NCBI Taxonomy" id="2682957"/>
    <lineage>
        <taxon>Eukaryota</taxon>
        <taxon>Fungi</taxon>
        <taxon>Dikarya</taxon>
        <taxon>Basidiomycota</taxon>
        <taxon>Agaricomycotina</taxon>
        <taxon>Agaricomycetes</taxon>
        <taxon>Agaricomycetidae</taxon>
        <taxon>Agaricales</taxon>
        <taxon>Marasmiineae</taxon>
        <taxon>Omphalotaceae</taxon>
        <taxon>Marasmiellus</taxon>
    </lineage>
</organism>
<keyword evidence="3" id="KW-0276">Fatty acid metabolism</keyword>
<keyword evidence="7" id="KW-1185">Reference proteome</keyword>
<dbReference type="Gene3D" id="1.10.12.10">
    <property type="entry name" value="Lyase 2-enoyl-coa Hydratase, Chain A, domain 2"/>
    <property type="match status" value="1"/>
</dbReference>
<protein>
    <submittedName>
        <fullName evidence="6">Uncharacterized protein</fullName>
    </submittedName>
</protein>
<dbReference type="PANTHER" id="PTHR43149">
    <property type="entry name" value="ENOYL-COA HYDRATASE"/>
    <property type="match status" value="1"/>
</dbReference>
<dbReference type="InterPro" id="IPR001753">
    <property type="entry name" value="Enoyl-CoA_hydra/iso"/>
</dbReference>
<sequence>MNPKEFSSKWLTVSEVAPHVVHVEIARGPVNAFNNELWRAYGALFERLANEGGDIRAVVISSAFPKIFTAGLDLSDAGNLSQDTNSETTDPARIALNLHKHIKEIQYAIGSPERCPFPVIASIHGMAVGIGVDLTSACDIRYAASNARFTIKEVDIGIAADVGTLAYLPKITGNMSLVRELAYTADWFSAAEAEKAGLVSRVVEGGRDEVLAASMELAKRIASKSPVAVAGTKKLITHARDHSVAENLDYTVIWNSATLQTKDMAESIAANRGKRVGKFGPLRPKL</sequence>
<accession>A0ABR1JCK5</accession>
<dbReference type="Proteomes" id="UP001498398">
    <property type="component" value="Unassembled WGS sequence"/>
</dbReference>
<name>A0ABR1JCK5_9AGAR</name>
<evidence type="ECO:0000256" key="2">
    <source>
        <dbReference type="ARBA" id="ARBA00005254"/>
    </source>
</evidence>